<dbReference type="Gene3D" id="1.20.120.520">
    <property type="entry name" value="nmb1532 protein domain like"/>
    <property type="match status" value="1"/>
</dbReference>
<sequence length="186" mass="20899">MAQTSATHTDVIDLLVEQHAQIRHLFMQTLMSAGEERKQSFAQLVRLLAIHETAEEEIVHPMARKSLPHGDALIEDRLEEERKAKELLSTLEKMDTDDPNFMSMLDRLRMAVLNHARAEERYEFPQLRSHLGPSQLRTLVTAVKAAEATAPTHPHPGTESATKNLLVGPVAALTDRIRDAIRSNKS</sequence>
<accession>A0ABN3TYY1</accession>
<comment type="caution">
    <text evidence="2">The sequence shown here is derived from an EMBL/GenBank/DDBJ whole genome shotgun (WGS) entry which is preliminary data.</text>
</comment>
<dbReference type="PANTHER" id="PTHR35585:SF1">
    <property type="entry name" value="HHE DOMAIN PROTEIN (AFU_ORTHOLOGUE AFUA_4G00730)"/>
    <property type="match status" value="1"/>
</dbReference>
<evidence type="ECO:0000313" key="2">
    <source>
        <dbReference type="EMBL" id="GAA2720928.1"/>
    </source>
</evidence>
<dbReference type="Pfam" id="PF01814">
    <property type="entry name" value="Hemerythrin"/>
    <property type="match status" value="1"/>
</dbReference>
<evidence type="ECO:0000313" key="3">
    <source>
        <dbReference type="Proteomes" id="UP001501842"/>
    </source>
</evidence>
<keyword evidence="3" id="KW-1185">Reference proteome</keyword>
<dbReference type="EMBL" id="BAAATZ010000003">
    <property type="protein sequence ID" value="GAA2720928.1"/>
    <property type="molecule type" value="Genomic_DNA"/>
</dbReference>
<evidence type="ECO:0000259" key="1">
    <source>
        <dbReference type="Pfam" id="PF01814"/>
    </source>
</evidence>
<proteinExistence type="predicted"/>
<organism evidence="2 3">
    <name type="scientific">Actinocorallia aurantiaca</name>
    <dbReference type="NCBI Taxonomy" id="46204"/>
    <lineage>
        <taxon>Bacteria</taxon>
        <taxon>Bacillati</taxon>
        <taxon>Actinomycetota</taxon>
        <taxon>Actinomycetes</taxon>
        <taxon>Streptosporangiales</taxon>
        <taxon>Thermomonosporaceae</taxon>
        <taxon>Actinocorallia</taxon>
    </lineage>
</organism>
<dbReference type="PANTHER" id="PTHR35585">
    <property type="entry name" value="HHE DOMAIN PROTEIN (AFU_ORTHOLOGUE AFUA_4G00730)"/>
    <property type="match status" value="1"/>
</dbReference>
<gene>
    <name evidence="2" type="ORF">GCM10010439_09980</name>
</gene>
<protein>
    <submittedName>
        <fullName evidence="2">Hemerythrin domain-containing protein</fullName>
    </submittedName>
</protein>
<dbReference type="Proteomes" id="UP001501842">
    <property type="component" value="Unassembled WGS sequence"/>
</dbReference>
<feature type="domain" description="Hemerythrin-like" evidence="1">
    <location>
        <begin position="11"/>
        <end position="127"/>
    </location>
</feature>
<name>A0ABN3TYY1_9ACTN</name>
<reference evidence="2 3" key="1">
    <citation type="journal article" date="2019" name="Int. J. Syst. Evol. Microbiol.">
        <title>The Global Catalogue of Microorganisms (GCM) 10K type strain sequencing project: providing services to taxonomists for standard genome sequencing and annotation.</title>
        <authorList>
            <consortium name="The Broad Institute Genomics Platform"/>
            <consortium name="The Broad Institute Genome Sequencing Center for Infectious Disease"/>
            <person name="Wu L."/>
            <person name="Ma J."/>
        </authorList>
    </citation>
    <scope>NUCLEOTIDE SEQUENCE [LARGE SCALE GENOMIC DNA]</scope>
    <source>
        <strain evidence="2 3">JCM 8201</strain>
    </source>
</reference>
<dbReference type="InterPro" id="IPR012312">
    <property type="entry name" value="Hemerythrin-like"/>
</dbReference>
<dbReference type="RefSeq" id="WP_344448944.1">
    <property type="nucleotide sequence ID" value="NZ_BAAATZ010000003.1"/>
</dbReference>